<reference evidence="20 21" key="1">
    <citation type="journal article" date="2021" name="ISME Commun">
        <title>Automated analysis of genomic sequences facilitates high-throughput and comprehensive description of bacteria.</title>
        <authorList>
            <person name="Hitch T.C.A."/>
        </authorList>
    </citation>
    <scope>NUCLEOTIDE SEQUENCE [LARGE SCALE GENOMIC DNA]</scope>
    <source>
        <strain evidence="20 21">Sanger_19</strain>
    </source>
</reference>
<evidence type="ECO:0000256" key="15">
    <source>
        <dbReference type="ARBA" id="ARBA00032605"/>
    </source>
</evidence>
<comment type="caution">
    <text evidence="20">The sequence shown here is derived from an EMBL/GenBank/DDBJ whole genome shotgun (WGS) entry which is preliminary data.</text>
</comment>
<dbReference type="PANTHER" id="PTHR34148:SF1">
    <property type="entry name" value="ADENOSYLCOBINAMIDE-GDP RIBAZOLETRANSFERASE"/>
    <property type="match status" value="1"/>
</dbReference>
<evidence type="ECO:0000256" key="8">
    <source>
        <dbReference type="ARBA" id="ARBA00022573"/>
    </source>
</evidence>
<dbReference type="InterPro" id="IPR003805">
    <property type="entry name" value="CobS"/>
</dbReference>
<evidence type="ECO:0000256" key="12">
    <source>
        <dbReference type="ARBA" id="ARBA00022989"/>
    </source>
</evidence>
<dbReference type="EMBL" id="JAOQKI010000022">
    <property type="protein sequence ID" value="MCU6717970.1"/>
    <property type="molecule type" value="Genomic_DNA"/>
</dbReference>
<evidence type="ECO:0000256" key="13">
    <source>
        <dbReference type="ARBA" id="ARBA00023136"/>
    </source>
</evidence>
<comment type="catalytic activity">
    <reaction evidence="17 19">
        <text>alpha-ribazole + adenosylcob(III)inamide-GDP = adenosylcob(III)alamin + GMP + H(+)</text>
        <dbReference type="Rhea" id="RHEA:16049"/>
        <dbReference type="ChEBI" id="CHEBI:10329"/>
        <dbReference type="ChEBI" id="CHEBI:15378"/>
        <dbReference type="ChEBI" id="CHEBI:18408"/>
        <dbReference type="ChEBI" id="CHEBI:58115"/>
        <dbReference type="ChEBI" id="CHEBI:60487"/>
        <dbReference type="EC" id="2.7.8.26"/>
    </reaction>
</comment>
<evidence type="ECO:0000313" key="20">
    <source>
        <dbReference type="EMBL" id="MCU6717970.1"/>
    </source>
</evidence>
<comment type="pathway">
    <text evidence="3 19">Cofactor biosynthesis; adenosylcobalamin biosynthesis; adenosylcobalamin from cob(II)yrinate a,c-diamide: step 7/7.</text>
</comment>
<sequence>MKIIKGFVIAFSIYSKIPVPQFDWKEEDMQYHLCFFPLIGLIIGALEAGWFFLGNAVEISHLCKTLIAVAIPLLVTGGFHMDGFMDTMDAFHSYQDKEKKLAILKDPHIGAFSVLMLVLYYLIYGAAYAELMELSAILVVGIGFALSRSLSGIGVVSLKAAKKDGMLAYFADSAQKKRVLAVLIIEAVVYSGCMIYVNLWAGLAAVVVALLCYGYYSWKSRKEFGGINGDTAGYFVSLCENAMAVAVAVVFHFTGNCFPVK</sequence>
<evidence type="ECO:0000256" key="18">
    <source>
        <dbReference type="ARBA" id="ARBA00049504"/>
    </source>
</evidence>
<keyword evidence="7 19" id="KW-1003">Cell membrane</keyword>
<evidence type="ECO:0000256" key="19">
    <source>
        <dbReference type="HAMAP-Rule" id="MF_00719"/>
    </source>
</evidence>
<name>A0ABT2SGH3_9FIRM</name>
<evidence type="ECO:0000256" key="9">
    <source>
        <dbReference type="ARBA" id="ARBA00022679"/>
    </source>
</evidence>
<evidence type="ECO:0000256" key="1">
    <source>
        <dbReference type="ARBA" id="ARBA00001946"/>
    </source>
</evidence>
<dbReference type="Pfam" id="PF02654">
    <property type="entry name" value="CobS"/>
    <property type="match status" value="1"/>
</dbReference>
<dbReference type="Proteomes" id="UP001209666">
    <property type="component" value="Unassembled WGS sequence"/>
</dbReference>
<keyword evidence="13 19" id="KW-0472">Membrane</keyword>
<gene>
    <name evidence="19" type="primary">cobS</name>
    <name evidence="20" type="ORF">OCV43_11950</name>
</gene>
<dbReference type="HAMAP" id="MF_00719">
    <property type="entry name" value="CobS"/>
    <property type="match status" value="1"/>
</dbReference>
<comment type="catalytic activity">
    <reaction evidence="18 19">
        <text>alpha-ribazole 5'-phosphate + adenosylcob(III)inamide-GDP = adenosylcob(III)alamin 5'-phosphate + GMP + H(+)</text>
        <dbReference type="Rhea" id="RHEA:23560"/>
        <dbReference type="ChEBI" id="CHEBI:15378"/>
        <dbReference type="ChEBI" id="CHEBI:57918"/>
        <dbReference type="ChEBI" id="CHEBI:58115"/>
        <dbReference type="ChEBI" id="CHEBI:60487"/>
        <dbReference type="ChEBI" id="CHEBI:60493"/>
        <dbReference type="EC" id="2.7.8.26"/>
    </reaction>
</comment>
<feature type="transmembrane region" description="Helical" evidence="19">
    <location>
        <begin position="109"/>
        <end position="129"/>
    </location>
</feature>
<keyword evidence="11 19" id="KW-0460">Magnesium</keyword>
<feature type="transmembrane region" description="Helical" evidence="19">
    <location>
        <begin position="179"/>
        <end position="197"/>
    </location>
</feature>
<dbReference type="PANTHER" id="PTHR34148">
    <property type="entry name" value="ADENOSYLCOBINAMIDE-GDP RIBAZOLETRANSFERASE"/>
    <property type="match status" value="1"/>
</dbReference>
<evidence type="ECO:0000256" key="14">
    <source>
        <dbReference type="ARBA" id="ARBA00025228"/>
    </source>
</evidence>
<evidence type="ECO:0000256" key="5">
    <source>
        <dbReference type="ARBA" id="ARBA00013200"/>
    </source>
</evidence>
<feature type="transmembrane region" description="Helical" evidence="19">
    <location>
        <begin position="33"/>
        <end position="53"/>
    </location>
</feature>
<keyword evidence="8 19" id="KW-0169">Cobalamin biosynthesis</keyword>
<comment type="similarity">
    <text evidence="4 19">Belongs to the CobS family.</text>
</comment>
<evidence type="ECO:0000256" key="11">
    <source>
        <dbReference type="ARBA" id="ARBA00022842"/>
    </source>
</evidence>
<organism evidence="20 21">
    <name type="scientific">Roseburia amylophila</name>
    <dbReference type="NCBI Taxonomy" id="2981794"/>
    <lineage>
        <taxon>Bacteria</taxon>
        <taxon>Bacillati</taxon>
        <taxon>Bacillota</taxon>
        <taxon>Clostridia</taxon>
        <taxon>Lachnospirales</taxon>
        <taxon>Lachnospiraceae</taxon>
        <taxon>Roseburia</taxon>
    </lineage>
</organism>
<feature type="transmembrane region" description="Helical" evidence="19">
    <location>
        <begin position="231"/>
        <end position="253"/>
    </location>
</feature>
<keyword evidence="10 19" id="KW-0812">Transmembrane</keyword>
<evidence type="ECO:0000256" key="4">
    <source>
        <dbReference type="ARBA" id="ARBA00010561"/>
    </source>
</evidence>
<evidence type="ECO:0000256" key="3">
    <source>
        <dbReference type="ARBA" id="ARBA00004663"/>
    </source>
</evidence>
<comment type="subcellular location">
    <subcellularLocation>
        <location evidence="2 19">Cell membrane</location>
        <topology evidence="2 19">Multi-pass membrane protein</topology>
    </subcellularLocation>
</comment>
<dbReference type="EC" id="2.7.8.26" evidence="5 19"/>
<proteinExistence type="inferred from homology"/>
<keyword evidence="9 19" id="KW-0808">Transferase</keyword>
<feature type="transmembrane region" description="Helical" evidence="19">
    <location>
        <begin position="59"/>
        <end position="79"/>
    </location>
</feature>
<feature type="transmembrane region" description="Helical" evidence="19">
    <location>
        <begin position="135"/>
        <end position="158"/>
    </location>
</feature>
<keyword evidence="21" id="KW-1185">Reference proteome</keyword>
<dbReference type="RefSeq" id="WP_262624190.1">
    <property type="nucleotide sequence ID" value="NZ_JAOQKI010000022.1"/>
</dbReference>
<evidence type="ECO:0000256" key="7">
    <source>
        <dbReference type="ARBA" id="ARBA00022475"/>
    </source>
</evidence>
<evidence type="ECO:0000256" key="17">
    <source>
        <dbReference type="ARBA" id="ARBA00048623"/>
    </source>
</evidence>
<evidence type="ECO:0000256" key="6">
    <source>
        <dbReference type="ARBA" id="ARBA00015850"/>
    </source>
</evidence>
<accession>A0ABT2SGH3</accession>
<evidence type="ECO:0000313" key="21">
    <source>
        <dbReference type="Proteomes" id="UP001209666"/>
    </source>
</evidence>
<comment type="cofactor">
    <cofactor evidence="1 19">
        <name>Mg(2+)</name>
        <dbReference type="ChEBI" id="CHEBI:18420"/>
    </cofactor>
</comment>
<keyword evidence="12 19" id="KW-1133">Transmembrane helix</keyword>
<evidence type="ECO:0000256" key="10">
    <source>
        <dbReference type="ARBA" id="ARBA00022692"/>
    </source>
</evidence>
<evidence type="ECO:0000256" key="16">
    <source>
        <dbReference type="ARBA" id="ARBA00032853"/>
    </source>
</evidence>
<comment type="function">
    <text evidence="14 19">Joins adenosylcobinamide-GDP and alpha-ribazole to generate adenosylcobalamin (Ado-cobalamin). Also synthesizes adenosylcobalamin 5'-phosphate from adenosylcobinamide-GDP and alpha-ribazole 5'-phosphate.</text>
</comment>
<protein>
    <recommendedName>
        <fullName evidence="6 19">Adenosylcobinamide-GDP ribazoletransferase</fullName>
        <ecNumber evidence="5 19">2.7.8.26</ecNumber>
    </recommendedName>
    <alternativeName>
        <fullName evidence="16 19">Cobalamin synthase</fullName>
    </alternativeName>
    <alternativeName>
        <fullName evidence="15 19">Cobalamin-5'-phosphate synthase</fullName>
    </alternativeName>
</protein>
<evidence type="ECO:0000256" key="2">
    <source>
        <dbReference type="ARBA" id="ARBA00004651"/>
    </source>
</evidence>